<feature type="transmembrane region" description="Helical" evidence="9">
    <location>
        <begin position="118"/>
        <end position="139"/>
    </location>
</feature>
<dbReference type="PANTHER" id="PTHR24249">
    <property type="entry name" value="HISTAMINE RECEPTOR-RELATED G-PROTEIN COUPLED RECEPTOR"/>
    <property type="match status" value="1"/>
</dbReference>
<dbReference type="Gene3D" id="1.20.1070.10">
    <property type="entry name" value="Rhodopsin 7-helix transmembrane proteins"/>
    <property type="match status" value="1"/>
</dbReference>
<dbReference type="InterPro" id="IPR050569">
    <property type="entry name" value="TAAR"/>
</dbReference>
<evidence type="ECO:0000256" key="1">
    <source>
        <dbReference type="ARBA" id="ARBA00004651"/>
    </source>
</evidence>
<keyword evidence="4 9" id="KW-1133">Transmembrane helix</keyword>
<feature type="transmembrane region" description="Helical" evidence="9">
    <location>
        <begin position="261"/>
        <end position="286"/>
    </location>
</feature>
<dbReference type="Pfam" id="PF00001">
    <property type="entry name" value="7tm_1"/>
    <property type="match status" value="1"/>
</dbReference>
<accession>A0ABM4DFT0</accession>
<dbReference type="PANTHER" id="PTHR24249:SF372">
    <property type="entry name" value="G-PROTEIN COUPLED RECEPTORS FAMILY 1 PROFILE DOMAIN-CONTAINING PROTEIN"/>
    <property type="match status" value="1"/>
</dbReference>
<evidence type="ECO:0000256" key="9">
    <source>
        <dbReference type="SAM" id="Phobius"/>
    </source>
</evidence>
<feature type="transmembrane region" description="Helical" evidence="9">
    <location>
        <begin position="159"/>
        <end position="183"/>
    </location>
</feature>
<sequence length="340" mass="38938">MNAKLVYAILLAVLSVFIVLINSLCVNVIMTSKRLLQNPPTLLIANLIVVHLIQGLFVVPLYAIDMFYVNRWACDFYRFTSMLTFYGSCIGVALLSIDRLLAIKMLTSYHLTVTKTRVIKLIIFSWIYVGGLCLIPFVPLKMAKPILLTKQCSYNQPKIWSILMLVINAFLIYLFVVFSYVLIRRKLIKICVFLNKLTINNQYVASIKSTKSINFSKTTLLVLWLVLCYAITWAPTIIYLLVQHFELAPSFFNEKFYKSNIGEILTFFVKYVNFIDAIIAPIIYCFNHQEFQLKLKAKVRKLSKKKKKNCIASESDIDLKNISLSTIAQSCNASTNSVLQ</sequence>
<keyword evidence="3 9" id="KW-0812">Transmembrane</keyword>
<feature type="transmembrane region" description="Helical" evidence="9">
    <location>
        <begin position="42"/>
        <end position="64"/>
    </location>
</feature>
<evidence type="ECO:0000259" key="10">
    <source>
        <dbReference type="PROSITE" id="PS50262"/>
    </source>
</evidence>
<reference evidence="12" key="1">
    <citation type="submission" date="2025-08" db="UniProtKB">
        <authorList>
            <consortium name="RefSeq"/>
        </authorList>
    </citation>
    <scope>IDENTIFICATION</scope>
</reference>
<evidence type="ECO:0000256" key="5">
    <source>
        <dbReference type="ARBA" id="ARBA00023040"/>
    </source>
</evidence>
<comment type="subcellular location">
    <subcellularLocation>
        <location evidence="1">Cell membrane</location>
        <topology evidence="1">Multi-pass membrane protein</topology>
    </subcellularLocation>
</comment>
<name>A0ABM4DFT0_HYDVU</name>
<dbReference type="RefSeq" id="XP_065673278.1">
    <property type="nucleotide sequence ID" value="XM_065817206.1"/>
</dbReference>
<dbReference type="PRINTS" id="PR00237">
    <property type="entry name" value="GPCRRHODOPSN"/>
</dbReference>
<dbReference type="PROSITE" id="PS50262">
    <property type="entry name" value="G_PROTEIN_RECEP_F1_2"/>
    <property type="match status" value="1"/>
</dbReference>
<evidence type="ECO:0000256" key="3">
    <source>
        <dbReference type="ARBA" id="ARBA00022692"/>
    </source>
</evidence>
<feature type="transmembrane region" description="Helical" evidence="9">
    <location>
        <begin position="76"/>
        <end position="97"/>
    </location>
</feature>
<evidence type="ECO:0000313" key="11">
    <source>
        <dbReference type="Proteomes" id="UP001652625"/>
    </source>
</evidence>
<proteinExistence type="predicted"/>
<keyword evidence="2" id="KW-1003">Cell membrane</keyword>
<dbReference type="SUPFAM" id="SSF81321">
    <property type="entry name" value="Family A G protein-coupled receptor-like"/>
    <property type="match status" value="1"/>
</dbReference>
<keyword evidence="7" id="KW-0675">Receptor</keyword>
<evidence type="ECO:0000256" key="2">
    <source>
        <dbReference type="ARBA" id="ARBA00022475"/>
    </source>
</evidence>
<keyword evidence="11" id="KW-1185">Reference proteome</keyword>
<evidence type="ECO:0000256" key="7">
    <source>
        <dbReference type="ARBA" id="ARBA00023170"/>
    </source>
</evidence>
<organism evidence="11 12">
    <name type="scientific">Hydra vulgaris</name>
    <name type="common">Hydra</name>
    <name type="synonym">Hydra attenuata</name>
    <dbReference type="NCBI Taxonomy" id="6087"/>
    <lineage>
        <taxon>Eukaryota</taxon>
        <taxon>Metazoa</taxon>
        <taxon>Cnidaria</taxon>
        <taxon>Hydrozoa</taxon>
        <taxon>Hydroidolina</taxon>
        <taxon>Anthoathecata</taxon>
        <taxon>Aplanulata</taxon>
        <taxon>Hydridae</taxon>
        <taxon>Hydra</taxon>
    </lineage>
</organism>
<evidence type="ECO:0000256" key="6">
    <source>
        <dbReference type="ARBA" id="ARBA00023136"/>
    </source>
</evidence>
<dbReference type="InterPro" id="IPR000276">
    <property type="entry name" value="GPCR_Rhodpsn"/>
</dbReference>
<dbReference type="GeneID" id="136090500"/>
<keyword evidence="8" id="KW-0807">Transducer</keyword>
<dbReference type="CDD" id="cd00637">
    <property type="entry name" value="7tm_classA_rhodopsin-like"/>
    <property type="match status" value="1"/>
</dbReference>
<feature type="transmembrane region" description="Helical" evidence="9">
    <location>
        <begin position="220"/>
        <end position="241"/>
    </location>
</feature>
<gene>
    <name evidence="12" type="primary">LOC136090500</name>
</gene>
<evidence type="ECO:0000313" key="12">
    <source>
        <dbReference type="RefSeq" id="XP_065673278.1"/>
    </source>
</evidence>
<keyword evidence="6 9" id="KW-0472">Membrane</keyword>
<keyword evidence="5" id="KW-0297">G-protein coupled receptor</keyword>
<dbReference type="Proteomes" id="UP001652625">
    <property type="component" value="Chromosome 14"/>
</dbReference>
<protein>
    <submittedName>
        <fullName evidence="12">Melanopsin-like</fullName>
    </submittedName>
</protein>
<feature type="transmembrane region" description="Helical" evidence="9">
    <location>
        <begin position="6"/>
        <end position="30"/>
    </location>
</feature>
<dbReference type="InterPro" id="IPR017452">
    <property type="entry name" value="GPCR_Rhodpsn_7TM"/>
</dbReference>
<feature type="domain" description="G-protein coupled receptors family 1 profile" evidence="10">
    <location>
        <begin position="21"/>
        <end position="284"/>
    </location>
</feature>
<evidence type="ECO:0000256" key="4">
    <source>
        <dbReference type="ARBA" id="ARBA00022989"/>
    </source>
</evidence>
<evidence type="ECO:0000256" key="8">
    <source>
        <dbReference type="ARBA" id="ARBA00023224"/>
    </source>
</evidence>